<dbReference type="InterPro" id="IPR012334">
    <property type="entry name" value="Pectin_lyas_fold"/>
</dbReference>
<sequence>MTPIHVASKDELLTALRAAKGGEEIVLADGDYGSLSLNGRWGANIFPYDSPVTITSATPGGASFSALTIAYGTNLAFSGIDVTGEFRATSSTGISLSDSTASKLSFRSVDGLDLSGNHVSGGITR</sequence>
<accession>A0A212ARL0</accession>
<dbReference type="OrthoDB" id="9342475at2"/>
<reference evidence="1 2" key="1">
    <citation type="submission" date="2016-11" db="EMBL/GenBank/DDBJ databases">
        <title>Comparison of Traditional DNA-DNA Hybridization with In Silico Genomic Analysis.</title>
        <authorList>
            <person name="Nicholson A.C."/>
            <person name="Sammons S."/>
            <person name="Humrighouse B.W."/>
            <person name="Graziano J."/>
            <person name="Lasker B."/>
            <person name="Whitney A.M."/>
            <person name="Mcquiston J.R."/>
        </authorList>
    </citation>
    <scope>NUCLEOTIDE SEQUENCE [LARGE SCALE GENOMIC DNA]</scope>
    <source>
        <strain evidence="1 2">H2381</strain>
    </source>
</reference>
<dbReference type="AlphaFoldDB" id="A0A212ARL0"/>
<name>A0A212ARL0_9RHOB</name>
<dbReference type="Gene3D" id="2.160.20.10">
    <property type="entry name" value="Single-stranded right-handed beta-helix, Pectin lyase-like"/>
    <property type="match status" value="1"/>
</dbReference>
<evidence type="ECO:0000313" key="1">
    <source>
        <dbReference type="EMBL" id="OWJ84118.1"/>
    </source>
</evidence>
<dbReference type="RefSeq" id="WP_088233662.1">
    <property type="nucleotide sequence ID" value="NZ_NIPX01000010.1"/>
</dbReference>
<dbReference type="EMBL" id="NIPX01000010">
    <property type="protein sequence ID" value="OWJ84118.1"/>
    <property type="molecule type" value="Genomic_DNA"/>
</dbReference>
<protein>
    <submittedName>
        <fullName evidence="1">Uncharacterized protein</fullName>
    </submittedName>
</protein>
<dbReference type="SUPFAM" id="SSF51126">
    <property type="entry name" value="Pectin lyase-like"/>
    <property type="match status" value="1"/>
</dbReference>
<comment type="caution">
    <text evidence="1">The sequence shown here is derived from an EMBL/GenBank/DDBJ whole genome shotgun (WGS) entry which is preliminary data.</text>
</comment>
<organism evidence="1 2">
    <name type="scientific">Haematobacter missouriensis</name>
    <dbReference type="NCBI Taxonomy" id="366616"/>
    <lineage>
        <taxon>Bacteria</taxon>
        <taxon>Pseudomonadati</taxon>
        <taxon>Pseudomonadota</taxon>
        <taxon>Alphaproteobacteria</taxon>
        <taxon>Rhodobacterales</taxon>
        <taxon>Paracoccaceae</taxon>
        <taxon>Haematobacter</taxon>
    </lineage>
</organism>
<evidence type="ECO:0000313" key="2">
    <source>
        <dbReference type="Proteomes" id="UP000196640"/>
    </source>
</evidence>
<dbReference type="Proteomes" id="UP000196640">
    <property type="component" value="Unassembled WGS sequence"/>
</dbReference>
<gene>
    <name evidence="1" type="ORF">CDV52_09555</name>
</gene>
<dbReference type="InterPro" id="IPR011050">
    <property type="entry name" value="Pectin_lyase_fold/virulence"/>
</dbReference>
<proteinExistence type="predicted"/>